<feature type="compositionally biased region" description="Polar residues" evidence="1">
    <location>
        <begin position="626"/>
        <end position="636"/>
    </location>
</feature>
<feature type="compositionally biased region" description="Polar residues" evidence="1">
    <location>
        <begin position="588"/>
        <end position="617"/>
    </location>
</feature>
<sequence length="1088" mass="118570">MSIPLRQIPDGAIHALAVVLSLPPDRLERIGTHHRAKPAASWLSEQETRIPGLPHCFQTPSLPHISVKVGQVTKRVILAASGGADTLAAKAAVKGIHVDTILHPRSTPTVLCASHRDLHPTVLRDMFYYLSREVADHADLIRRHPHDDDTSHNDNCSRQWREVHDWGLRMIGMSALWCMPHTFRALERGRQPSVPGYRPRMHNNTHSCTSSTNQPVSSSASTCTTTPVPAPQIRSGLRLPHLEFPCEACVLAVVGARSQSLIDLRASMLSRMALDAYEKARRAKRQAEPTVRLDEADRYPNLWPLIESYITVMGMEYGEEVAEEIRLRSVALAQALFRTRACESRRQRHQARELRRLRSSSRSTKQTAEKKPPRMVTNRGHRLPLPLVPLDKDLWAHYNESIVGENPGLDQQHEEGDVFEVAEDNMNNDDDDYGNHDLYFVVQDCQDSLLLDKERNDGKAGQDGELTENLDCDAHTEEGRIEASVVESYTKPYWEDDYIRHILDSQTVISSAYGRPPARCENHDDDAESYVTVSVHTEAPMSVSSREDPALPPTQRTLSASSATPATAKGSRSSSVSNTQRSTASSSYLSQRGKTVQDMQNVQSHRNTSSTSSQTLQAYPPAPASSVYSQPEPSTPSRRRVDPVAQKSCGRPLPSSSRSRAPTTTSSRPSGTRSTAPSVLRSPFAPCSPNRAPSTIFVPPSNVRTPASTKSYLQQQADLVASFSSGSRGSSDSSRASSTVLSPATQSTTNTSVTYHSSQSQLQAQSQTSSQTSRTTRTAKYSPPSTATSASKSNLSRFLSPPKTKPCKAPSLPHSKSPPQPSAISTVQSSHAGRSGTSKSGASASASAFPLAILPKTTMRTHSRPTASPSTAPSSSHLRKATSPATPLASRPVNQATPTRHLPSKAHLLPPPPPAIVISNAKTAQWADSAPSTFAWDQPSPSLDPSFEEMLVAKGRKGDYLVLPDDSISVVAKADRKAQREKQKKDKQKAATPTRNLNHYQPAKSRGPPQAAPPASSLSVRPQNRRQRDAPTAVPPPRAISSRTPCYQEPPGSPASSCSTSSSRLVSTEARRSQTSQVTHWPSQQLMV</sequence>
<feature type="region of interest" description="Disordered" evidence="1">
    <location>
        <begin position="347"/>
        <end position="383"/>
    </location>
</feature>
<dbReference type="EMBL" id="CAWUOM010000085">
    <property type="protein sequence ID" value="CAK7271263.1"/>
    <property type="molecule type" value="Genomic_DNA"/>
</dbReference>
<feature type="compositionally biased region" description="Basic and acidic residues" evidence="1">
    <location>
        <begin position="973"/>
        <end position="984"/>
    </location>
</feature>
<feature type="compositionally biased region" description="Low complexity" evidence="1">
    <location>
        <begin position="723"/>
        <end position="738"/>
    </location>
</feature>
<comment type="caution">
    <text evidence="2">The sequence shown here is derived from an EMBL/GenBank/DDBJ whole genome shotgun (WGS) entry which is preliminary data.</text>
</comment>
<evidence type="ECO:0000313" key="3">
    <source>
        <dbReference type="Proteomes" id="UP001642501"/>
    </source>
</evidence>
<feature type="compositionally biased region" description="Polar residues" evidence="1">
    <location>
        <begin position="1073"/>
        <end position="1088"/>
    </location>
</feature>
<feature type="region of interest" description="Disordered" evidence="1">
    <location>
        <begin position="723"/>
        <end position="845"/>
    </location>
</feature>
<feature type="compositionally biased region" description="Low complexity" evidence="1">
    <location>
        <begin position="557"/>
        <end position="587"/>
    </location>
</feature>
<feature type="compositionally biased region" description="Low complexity" evidence="1">
    <location>
        <begin position="832"/>
        <end position="845"/>
    </location>
</feature>
<keyword evidence="3" id="KW-1185">Reference proteome</keyword>
<feature type="compositionally biased region" description="Basic and acidic residues" evidence="1">
    <location>
        <begin position="347"/>
        <end position="356"/>
    </location>
</feature>
<gene>
    <name evidence="2" type="ORF">SEPCBS57363_004528</name>
</gene>
<proteinExistence type="predicted"/>
<dbReference type="Proteomes" id="UP001642501">
    <property type="component" value="Unassembled WGS sequence"/>
</dbReference>
<feature type="compositionally biased region" description="Low complexity" evidence="1">
    <location>
        <begin position="650"/>
        <end position="678"/>
    </location>
</feature>
<evidence type="ECO:0000313" key="2">
    <source>
        <dbReference type="EMBL" id="CAK7271263.1"/>
    </source>
</evidence>
<feature type="compositionally biased region" description="Polar residues" evidence="1">
    <location>
        <begin position="822"/>
        <end position="831"/>
    </location>
</feature>
<accession>A0ABP0DSH2</accession>
<feature type="region of interest" description="Disordered" evidence="1">
    <location>
        <begin position="973"/>
        <end position="1088"/>
    </location>
</feature>
<evidence type="ECO:0000256" key="1">
    <source>
        <dbReference type="SAM" id="MobiDB-lite"/>
    </source>
</evidence>
<name>A0ABP0DSH2_9PEZI</name>
<feature type="compositionally biased region" description="Low complexity" evidence="1">
    <location>
        <begin position="864"/>
        <end position="876"/>
    </location>
</feature>
<feature type="region of interest" description="Disordered" evidence="1">
    <location>
        <begin position="857"/>
        <end position="916"/>
    </location>
</feature>
<protein>
    <submittedName>
        <fullName evidence="2">Uncharacterized protein</fullName>
    </submittedName>
</protein>
<organism evidence="2 3">
    <name type="scientific">Sporothrix epigloea</name>
    <dbReference type="NCBI Taxonomy" id="1892477"/>
    <lineage>
        <taxon>Eukaryota</taxon>
        <taxon>Fungi</taxon>
        <taxon>Dikarya</taxon>
        <taxon>Ascomycota</taxon>
        <taxon>Pezizomycotina</taxon>
        <taxon>Sordariomycetes</taxon>
        <taxon>Sordariomycetidae</taxon>
        <taxon>Ophiostomatales</taxon>
        <taxon>Ophiostomataceae</taxon>
        <taxon>Sporothrix</taxon>
    </lineage>
</organism>
<feature type="compositionally biased region" description="Polar residues" evidence="1">
    <location>
        <begin position="739"/>
        <end position="756"/>
    </location>
</feature>
<feature type="compositionally biased region" description="Low complexity" evidence="1">
    <location>
        <begin position="1054"/>
        <end position="1067"/>
    </location>
</feature>
<reference evidence="2 3" key="1">
    <citation type="submission" date="2024-01" db="EMBL/GenBank/DDBJ databases">
        <authorList>
            <person name="Allen C."/>
            <person name="Tagirdzhanova G."/>
        </authorList>
    </citation>
    <scope>NUCLEOTIDE SEQUENCE [LARGE SCALE GENOMIC DNA]</scope>
    <source>
        <strain evidence="2 3">CBS 573.63</strain>
    </source>
</reference>
<feature type="region of interest" description="Disordered" evidence="1">
    <location>
        <begin position="539"/>
        <end position="710"/>
    </location>
</feature>
<feature type="region of interest" description="Disordered" evidence="1">
    <location>
        <begin position="206"/>
        <end position="227"/>
    </location>
</feature>
<feature type="compositionally biased region" description="Low complexity" evidence="1">
    <location>
        <begin position="757"/>
        <end position="793"/>
    </location>
</feature>